<dbReference type="PANTHER" id="PTHR46532:SF11">
    <property type="entry name" value="DYNEIN AXONEMAL HEAVY CHAIN 12"/>
    <property type="match status" value="1"/>
</dbReference>
<comment type="caution">
    <text evidence="3">The sequence shown here is derived from an EMBL/GenBank/DDBJ whole genome shotgun (WGS) entry which is preliminary data.</text>
</comment>
<name>A0A812TA22_SYMPI</name>
<dbReference type="PANTHER" id="PTHR46532">
    <property type="entry name" value="MALE FERTILITY FACTOR KL5"/>
    <property type="match status" value="1"/>
</dbReference>
<evidence type="ECO:0000313" key="4">
    <source>
        <dbReference type="Proteomes" id="UP000649617"/>
    </source>
</evidence>
<protein>
    <submittedName>
        <fullName evidence="3">ODA4 protein</fullName>
    </submittedName>
</protein>
<sequence>MDKAWLDEDPIAEEKRHFCRERVPSMSEGFGSYEGREIQMDEKGLTGGRLLEILHALHVLLYLLAVRVSTIFAVRKEKLEREKFLQQLGEDSNSSRVLNHFLNEAAQLKKKVLALVRSKHEVEIDLGPGRRPSVVFVELAKGIMDLINSYCHSVYLSVLMNPANQRGWSDLITRDLLDKFHGFLASLHVTVGLRQGQTLLPLPPREAVQEGPTGPGQGKISPAASSKDRVHVLEGAVITWTKQVRYVLKQEPEHVFREGSPQPDAELQFWRSRANNLNSIHMQLQMEGVKRVLRFLEANKSTYVAPFARLQKEVEDFSFGTPKHGFFLCPS</sequence>
<keyword evidence="4" id="KW-1185">Reference proteome</keyword>
<dbReference type="EMBL" id="CAJNIZ010029191">
    <property type="protein sequence ID" value="CAE7514152.1"/>
    <property type="molecule type" value="Genomic_DNA"/>
</dbReference>
<dbReference type="GO" id="GO:0051959">
    <property type="term" value="F:dynein light intermediate chain binding"/>
    <property type="evidence" value="ECO:0007669"/>
    <property type="project" value="InterPro"/>
</dbReference>
<dbReference type="Pfam" id="PF08385">
    <property type="entry name" value="DHC_N1"/>
    <property type="match status" value="1"/>
</dbReference>
<dbReference type="InterPro" id="IPR026983">
    <property type="entry name" value="DHC"/>
</dbReference>
<dbReference type="GO" id="GO:0007018">
    <property type="term" value="P:microtubule-based movement"/>
    <property type="evidence" value="ECO:0007669"/>
    <property type="project" value="InterPro"/>
</dbReference>
<proteinExistence type="predicted"/>
<dbReference type="OrthoDB" id="424310at2759"/>
<evidence type="ECO:0000256" key="1">
    <source>
        <dbReference type="SAM" id="MobiDB-lite"/>
    </source>
</evidence>
<organism evidence="3 4">
    <name type="scientific">Symbiodinium pilosum</name>
    <name type="common">Dinoflagellate</name>
    <dbReference type="NCBI Taxonomy" id="2952"/>
    <lineage>
        <taxon>Eukaryota</taxon>
        <taxon>Sar</taxon>
        <taxon>Alveolata</taxon>
        <taxon>Dinophyceae</taxon>
        <taxon>Suessiales</taxon>
        <taxon>Symbiodiniaceae</taxon>
        <taxon>Symbiodinium</taxon>
    </lineage>
</organism>
<accession>A0A812TA22</accession>
<feature type="domain" description="Dynein heavy chain tail" evidence="2">
    <location>
        <begin position="230"/>
        <end position="316"/>
    </location>
</feature>
<reference evidence="3" key="1">
    <citation type="submission" date="2021-02" db="EMBL/GenBank/DDBJ databases">
        <authorList>
            <person name="Dougan E. K."/>
            <person name="Rhodes N."/>
            <person name="Thang M."/>
            <person name="Chan C."/>
        </authorList>
    </citation>
    <scope>NUCLEOTIDE SEQUENCE</scope>
</reference>
<dbReference type="AlphaFoldDB" id="A0A812TA22"/>
<evidence type="ECO:0000313" key="3">
    <source>
        <dbReference type="EMBL" id="CAE7514152.1"/>
    </source>
</evidence>
<evidence type="ECO:0000259" key="2">
    <source>
        <dbReference type="Pfam" id="PF08385"/>
    </source>
</evidence>
<dbReference type="Proteomes" id="UP000649617">
    <property type="component" value="Unassembled WGS sequence"/>
</dbReference>
<dbReference type="GO" id="GO:0005858">
    <property type="term" value="C:axonemal dynein complex"/>
    <property type="evidence" value="ECO:0007669"/>
    <property type="project" value="TreeGrafter"/>
</dbReference>
<dbReference type="GO" id="GO:0045505">
    <property type="term" value="F:dynein intermediate chain binding"/>
    <property type="evidence" value="ECO:0007669"/>
    <property type="project" value="InterPro"/>
</dbReference>
<gene>
    <name evidence="3" type="primary">ODA4</name>
    <name evidence="3" type="ORF">SPIL2461_LOCUS13408</name>
</gene>
<feature type="region of interest" description="Disordered" evidence="1">
    <location>
        <begin position="206"/>
        <end position="225"/>
    </location>
</feature>
<dbReference type="InterPro" id="IPR013594">
    <property type="entry name" value="Dynein_heavy_tail"/>
</dbReference>